<dbReference type="SUPFAM" id="SSF51621">
    <property type="entry name" value="Phosphoenolpyruvate/pyruvate domain"/>
    <property type="match status" value="1"/>
</dbReference>
<dbReference type="Proteomes" id="UP000249447">
    <property type="component" value="Chromosome"/>
</dbReference>
<dbReference type="InterPro" id="IPR015813">
    <property type="entry name" value="Pyrv/PenolPyrv_kinase-like_dom"/>
</dbReference>
<gene>
    <name evidence="2" type="ORF">C9I47_2250</name>
</gene>
<dbReference type="GO" id="GO:0003824">
    <property type="term" value="F:catalytic activity"/>
    <property type="evidence" value="ECO:0007669"/>
    <property type="project" value="InterPro"/>
</dbReference>
<evidence type="ECO:0000313" key="2">
    <source>
        <dbReference type="EMBL" id="AWV07933.1"/>
    </source>
</evidence>
<proteinExistence type="predicted"/>
<accession>A0A2U9T5W9</accession>
<organism evidence="2 3">
    <name type="scientific">Marilutibacter maris</name>
    <dbReference type="NCBI Taxonomy" id="1605891"/>
    <lineage>
        <taxon>Bacteria</taxon>
        <taxon>Pseudomonadati</taxon>
        <taxon>Pseudomonadota</taxon>
        <taxon>Gammaproteobacteria</taxon>
        <taxon>Lysobacterales</taxon>
        <taxon>Lysobacteraceae</taxon>
        <taxon>Marilutibacter</taxon>
    </lineage>
</organism>
<dbReference type="InterPro" id="IPR040442">
    <property type="entry name" value="Pyrv_kinase-like_dom_sf"/>
</dbReference>
<dbReference type="KEGG" id="lmb:C9I47_2250"/>
<dbReference type="EMBL" id="CP029843">
    <property type="protein sequence ID" value="AWV07933.1"/>
    <property type="molecule type" value="Genomic_DNA"/>
</dbReference>
<dbReference type="CDD" id="cd00377">
    <property type="entry name" value="ICL_PEPM"/>
    <property type="match status" value="1"/>
</dbReference>
<dbReference type="RefSeq" id="WP_111267003.1">
    <property type="nucleotide sequence ID" value="NZ_CP029843.1"/>
</dbReference>
<keyword evidence="1" id="KW-0479">Metal-binding</keyword>
<reference evidence="2 3" key="1">
    <citation type="submission" date="2018-05" db="EMBL/GenBank/DDBJ databases">
        <title>The complete genome of Lysobacter maris HZ9B, a marine bacterium antagonistic against terrestrial plant pathogens.</title>
        <authorList>
            <person name="Zhang X.-Q."/>
        </authorList>
    </citation>
    <scope>NUCLEOTIDE SEQUENCE [LARGE SCALE GENOMIC DNA]</scope>
    <source>
        <strain evidence="2 3">HZ9B</strain>
    </source>
</reference>
<dbReference type="PANTHER" id="PTHR42905">
    <property type="entry name" value="PHOSPHOENOLPYRUVATE CARBOXYLASE"/>
    <property type="match status" value="1"/>
</dbReference>
<dbReference type="InterPro" id="IPR039556">
    <property type="entry name" value="ICL/PEPM"/>
</dbReference>
<dbReference type="PANTHER" id="PTHR42905:SF16">
    <property type="entry name" value="CARBOXYPHOSPHONOENOLPYRUVATE PHOSPHONOMUTASE-LIKE PROTEIN (AFU_ORTHOLOGUE AFUA_5G07230)"/>
    <property type="match status" value="1"/>
</dbReference>
<dbReference type="GO" id="GO:0046872">
    <property type="term" value="F:metal ion binding"/>
    <property type="evidence" value="ECO:0007669"/>
    <property type="project" value="UniProtKB-KW"/>
</dbReference>
<evidence type="ECO:0000313" key="3">
    <source>
        <dbReference type="Proteomes" id="UP000249447"/>
    </source>
</evidence>
<dbReference type="Gene3D" id="3.20.20.60">
    <property type="entry name" value="Phosphoenolpyruvate-binding domains"/>
    <property type="match status" value="1"/>
</dbReference>
<keyword evidence="3" id="KW-1185">Reference proteome</keyword>
<protein>
    <submittedName>
        <fullName evidence="2">PEP phosphonomutase-like enzyme</fullName>
    </submittedName>
</protein>
<dbReference type="AlphaFoldDB" id="A0A2U9T5W9"/>
<dbReference type="Pfam" id="PF13714">
    <property type="entry name" value="PEP_mutase"/>
    <property type="match status" value="1"/>
</dbReference>
<evidence type="ECO:0000256" key="1">
    <source>
        <dbReference type="ARBA" id="ARBA00022723"/>
    </source>
</evidence>
<dbReference type="OrthoDB" id="9780430at2"/>
<sequence>MSASARTEQHARFLALHRAASPLLIANAWDAASAALWEHAGAPAIGTSSAAMAWACGHADGGTLPRAALMDKVREIVRVTTVPVSIDIEDGYSDDPAEVAALVAEVAAAGAVGINLEDGADAPELLAAKLRAIRSALDGQPLFVNARTDVYLRGMADGEAAVAMTLERLALYAAAGADGAFVPCIADLGQIAAVAAGTAMPLNVMAMPGLPPLAALREAGVSRISAGEGVFQHAFAAGLDAVRGFLGGDTARRLDTAVPYGELNALFARDR</sequence>
<name>A0A2U9T5W9_9GAMM</name>